<dbReference type="Gene3D" id="3.90.550.10">
    <property type="entry name" value="Spore Coat Polysaccharide Biosynthesis Protein SpsA, Chain A"/>
    <property type="match status" value="1"/>
</dbReference>
<keyword evidence="3 5" id="KW-0808">Transferase</keyword>
<feature type="transmembrane region" description="Helical" evidence="4">
    <location>
        <begin position="303"/>
        <end position="324"/>
    </location>
</feature>
<dbReference type="Proteomes" id="UP000219452">
    <property type="component" value="Unassembled WGS sequence"/>
</dbReference>
<keyword evidence="2" id="KW-0328">Glycosyltransferase</keyword>
<comment type="similarity">
    <text evidence="1">Belongs to the glycosyltransferase 2 family.</text>
</comment>
<dbReference type="EMBL" id="OCNH01000003">
    <property type="protein sequence ID" value="SOD93130.1"/>
    <property type="molecule type" value="Genomic_DNA"/>
</dbReference>
<proteinExistence type="inferred from homology"/>
<dbReference type="GO" id="GO:0016757">
    <property type="term" value="F:glycosyltransferase activity"/>
    <property type="evidence" value="ECO:0007669"/>
    <property type="project" value="UniProtKB-KW"/>
</dbReference>
<dbReference type="CDD" id="cd06439">
    <property type="entry name" value="CESA_like_1"/>
    <property type="match status" value="1"/>
</dbReference>
<dbReference type="InterPro" id="IPR029044">
    <property type="entry name" value="Nucleotide-diphossugar_trans"/>
</dbReference>
<evidence type="ECO:0000256" key="4">
    <source>
        <dbReference type="SAM" id="Phobius"/>
    </source>
</evidence>
<name>A0A286GCA1_9BACT</name>
<evidence type="ECO:0000256" key="3">
    <source>
        <dbReference type="ARBA" id="ARBA00022679"/>
    </source>
</evidence>
<keyword evidence="4" id="KW-0812">Transmembrane</keyword>
<dbReference type="OrthoDB" id="9766971at2"/>
<dbReference type="PANTHER" id="PTHR43630:SF1">
    <property type="entry name" value="POLY-BETA-1,6-N-ACETYL-D-GLUCOSAMINE SYNTHASE"/>
    <property type="match status" value="1"/>
</dbReference>
<feature type="transmembrane region" description="Helical" evidence="4">
    <location>
        <begin position="336"/>
        <end position="357"/>
    </location>
</feature>
<keyword evidence="6" id="KW-1185">Reference proteome</keyword>
<feature type="transmembrane region" description="Helical" evidence="4">
    <location>
        <begin position="6"/>
        <end position="31"/>
    </location>
</feature>
<dbReference type="PANTHER" id="PTHR43630">
    <property type="entry name" value="POLY-BETA-1,6-N-ACETYL-D-GLUCOSAMINE SYNTHASE"/>
    <property type="match status" value="1"/>
</dbReference>
<evidence type="ECO:0000313" key="6">
    <source>
        <dbReference type="Proteomes" id="UP000219452"/>
    </source>
</evidence>
<dbReference type="RefSeq" id="WP_097128274.1">
    <property type="nucleotide sequence ID" value="NZ_OCNH01000003.1"/>
</dbReference>
<organism evidence="5 6">
    <name type="scientific">Spirosoma fluviale</name>
    <dbReference type="NCBI Taxonomy" id="1597977"/>
    <lineage>
        <taxon>Bacteria</taxon>
        <taxon>Pseudomonadati</taxon>
        <taxon>Bacteroidota</taxon>
        <taxon>Cytophagia</taxon>
        <taxon>Cytophagales</taxon>
        <taxon>Cytophagaceae</taxon>
        <taxon>Spirosoma</taxon>
    </lineage>
</organism>
<dbReference type="AlphaFoldDB" id="A0A286GCA1"/>
<evidence type="ECO:0000313" key="5">
    <source>
        <dbReference type="EMBL" id="SOD93130.1"/>
    </source>
</evidence>
<evidence type="ECO:0000256" key="1">
    <source>
        <dbReference type="ARBA" id="ARBA00006739"/>
    </source>
</evidence>
<protein>
    <submittedName>
        <fullName evidence="5">Glycosyltransferase, catalytic subunit of cellulose synthase and poly-beta-1,6-N-acetylglucosamine synthase</fullName>
    </submittedName>
</protein>
<dbReference type="SUPFAM" id="SSF53448">
    <property type="entry name" value="Nucleotide-diphospho-sugar transferases"/>
    <property type="match status" value="1"/>
</dbReference>
<evidence type="ECO:0000256" key="2">
    <source>
        <dbReference type="ARBA" id="ARBA00022676"/>
    </source>
</evidence>
<sequence length="403" mass="45672">MKLLIEVFLLLMLLAVLYTYLGYGLLIYLIVKLRKLMGRKRSIPNNSSFIPEVMLVVPAYNERDCIDEKVNNSLALDYPPDKLHILFVTEGSTDGTTELVEQYATTNPRVHVMGGRQRLGKIEAVNRAMHQIKAPYVIFTDANTTLNSASIKHIIRHFADPNVGAVAGEKRIQLLSSEAAVGSGEGLYWKYESFLKRLDTELYSVVGAAGELFAVRTELYEQVEKDTLLDDFVISLRIAERGYRVVYEPDAYALERPSFSVGDEKKRKVRIAAGGFQAISRLQPLLNIFRYGWLSFQYTSHRVMRWAVAPFCLPLIVILNGLLLALPGNGLLSDTVYQGLFVAQLGFYSAALLGYYLEDRQIRVKMLFVPYYFSFMNGCALLGYVRYRRGNDNGIWEKVRRAA</sequence>
<dbReference type="Pfam" id="PF13641">
    <property type="entry name" value="Glyco_tranf_2_3"/>
    <property type="match status" value="1"/>
</dbReference>
<keyword evidence="4" id="KW-0472">Membrane</keyword>
<gene>
    <name evidence="5" type="ORF">SAMN06269250_4371</name>
</gene>
<reference evidence="6" key="1">
    <citation type="submission" date="2017-09" db="EMBL/GenBank/DDBJ databases">
        <authorList>
            <person name="Varghese N."/>
            <person name="Submissions S."/>
        </authorList>
    </citation>
    <scope>NUCLEOTIDE SEQUENCE [LARGE SCALE GENOMIC DNA]</scope>
    <source>
        <strain evidence="6">DSM 29961</strain>
    </source>
</reference>
<keyword evidence="4" id="KW-1133">Transmembrane helix</keyword>
<feature type="transmembrane region" description="Helical" evidence="4">
    <location>
        <begin position="369"/>
        <end position="387"/>
    </location>
</feature>
<accession>A0A286GCA1</accession>